<reference evidence="2" key="1">
    <citation type="journal article" date="2017" name="Genome Biol.">
        <title>Comparative genomics reveals high biological diversity and specific adaptations in the industrially and medically important fungal genus Aspergillus.</title>
        <authorList>
            <person name="de Vries R.P."/>
            <person name="Riley R."/>
            <person name="Wiebenga A."/>
            <person name="Aguilar-Osorio G."/>
            <person name="Amillis S."/>
            <person name="Uchima C.A."/>
            <person name="Anderluh G."/>
            <person name="Asadollahi M."/>
            <person name="Askin M."/>
            <person name="Barry K."/>
            <person name="Battaglia E."/>
            <person name="Bayram O."/>
            <person name="Benocci T."/>
            <person name="Braus-Stromeyer S.A."/>
            <person name="Caldana C."/>
            <person name="Canovas D."/>
            <person name="Cerqueira G.C."/>
            <person name="Chen F."/>
            <person name="Chen W."/>
            <person name="Choi C."/>
            <person name="Clum A."/>
            <person name="Dos Santos R.A."/>
            <person name="Damasio A.R."/>
            <person name="Diallinas G."/>
            <person name="Emri T."/>
            <person name="Fekete E."/>
            <person name="Flipphi M."/>
            <person name="Freyberg S."/>
            <person name="Gallo A."/>
            <person name="Gournas C."/>
            <person name="Habgood R."/>
            <person name="Hainaut M."/>
            <person name="Harispe M.L."/>
            <person name="Henrissat B."/>
            <person name="Hilden K.S."/>
            <person name="Hope R."/>
            <person name="Hossain A."/>
            <person name="Karabika E."/>
            <person name="Karaffa L."/>
            <person name="Karanyi Z."/>
            <person name="Krasevec N."/>
            <person name="Kuo A."/>
            <person name="Kusch H."/>
            <person name="LaButti K."/>
            <person name="Lagendijk E.L."/>
            <person name="Lapidus A."/>
            <person name="Levasseur A."/>
            <person name="Lindquist E."/>
            <person name="Lipzen A."/>
            <person name="Logrieco A.F."/>
            <person name="MacCabe A."/>
            <person name="Maekelae M.R."/>
            <person name="Malavazi I."/>
            <person name="Melin P."/>
            <person name="Meyer V."/>
            <person name="Mielnichuk N."/>
            <person name="Miskei M."/>
            <person name="Molnar A.P."/>
            <person name="Mule G."/>
            <person name="Ngan C.Y."/>
            <person name="Orejas M."/>
            <person name="Orosz E."/>
            <person name="Ouedraogo J.P."/>
            <person name="Overkamp K.M."/>
            <person name="Park H.-S."/>
            <person name="Perrone G."/>
            <person name="Piumi F."/>
            <person name="Punt P.J."/>
            <person name="Ram A.F."/>
            <person name="Ramon A."/>
            <person name="Rauscher S."/>
            <person name="Record E."/>
            <person name="Riano-Pachon D.M."/>
            <person name="Robert V."/>
            <person name="Roehrig J."/>
            <person name="Ruller R."/>
            <person name="Salamov A."/>
            <person name="Salih N.S."/>
            <person name="Samson R.A."/>
            <person name="Sandor E."/>
            <person name="Sanguinetti M."/>
            <person name="Schuetze T."/>
            <person name="Sepcic K."/>
            <person name="Shelest E."/>
            <person name="Sherlock G."/>
            <person name="Sophianopoulou V."/>
            <person name="Squina F.M."/>
            <person name="Sun H."/>
            <person name="Susca A."/>
            <person name="Todd R.B."/>
            <person name="Tsang A."/>
            <person name="Unkles S.E."/>
            <person name="van de Wiele N."/>
            <person name="van Rossen-Uffink D."/>
            <person name="Oliveira J.V."/>
            <person name="Vesth T.C."/>
            <person name="Visser J."/>
            <person name="Yu J.-H."/>
            <person name="Zhou M."/>
            <person name="Andersen M.R."/>
            <person name="Archer D.B."/>
            <person name="Baker S.E."/>
            <person name="Benoit I."/>
            <person name="Brakhage A.A."/>
            <person name="Braus G.H."/>
            <person name="Fischer R."/>
            <person name="Frisvad J.C."/>
            <person name="Goldman G.H."/>
            <person name="Houbraken J."/>
            <person name="Oakley B."/>
            <person name="Pocsi I."/>
            <person name="Scazzocchio C."/>
            <person name="Seiboth B."/>
            <person name="vanKuyk P.A."/>
            <person name="Wortman J."/>
            <person name="Dyer P.S."/>
            <person name="Grigoriev I.V."/>
        </authorList>
    </citation>
    <scope>NUCLEOTIDE SEQUENCE [LARGE SCALE GENOMIC DNA]</scope>
    <source>
        <strain evidence="2">DTO 134E9</strain>
    </source>
</reference>
<dbReference type="EMBL" id="KV878212">
    <property type="protein sequence ID" value="OJJ36268.1"/>
    <property type="molecule type" value="Genomic_DNA"/>
</dbReference>
<dbReference type="Proteomes" id="UP000184383">
    <property type="component" value="Unassembled WGS sequence"/>
</dbReference>
<protein>
    <submittedName>
        <fullName evidence="1">Uncharacterized protein</fullName>
    </submittedName>
</protein>
<dbReference type="OrthoDB" id="5362512at2759"/>
<evidence type="ECO:0000313" key="2">
    <source>
        <dbReference type="Proteomes" id="UP000184383"/>
    </source>
</evidence>
<dbReference type="AlphaFoldDB" id="A0A1L9RN66"/>
<keyword evidence="2" id="KW-1185">Reference proteome</keyword>
<dbReference type="RefSeq" id="XP_040689944.1">
    <property type="nucleotide sequence ID" value="XM_040833188.1"/>
</dbReference>
<accession>A0A1L9RN66</accession>
<dbReference type="VEuPathDB" id="FungiDB:ASPWEDRAFT_28829"/>
<sequence>MCNNEHNCFKHERDLWPAWVILIRNMDSNKLQLQKLTHCIDYIALSHCSGTPTTEEKEQFYTTRKNHDGRLKEFSYDLLPIVFQDAVIVTRELMVKFTFRIAKHIVKALAALMEET</sequence>
<name>A0A1L9RN66_ASPWE</name>
<dbReference type="GeneID" id="63749036"/>
<evidence type="ECO:0000313" key="1">
    <source>
        <dbReference type="EMBL" id="OJJ36268.1"/>
    </source>
</evidence>
<gene>
    <name evidence="1" type="ORF">ASPWEDRAFT_28829</name>
</gene>
<proteinExistence type="predicted"/>
<organism evidence="1 2">
    <name type="scientific">Aspergillus wentii DTO 134E9</name>
    <dbReference type="NCBI Taxonomy" id="1073089"/>
    <lineage>
        <taxon>Eukaryota</taxon>
        <taxon>Fungi</taxon>
        <taxon>Dikarya</taxon>
        <taxon>Ascomycota</taxon>
        <taxon>Pezizomycotina</taxon>
        <taxon>Eurotiomycetes</taxon>
        <taxon>Eurotiomycetidae</taxon>
        <taxon>Eurotiales</taxon>
        <taxon>Aspergillaceae</taxon>
        <taxon>Aspergillus</taxon>
        <taxon>Aspergillus subgen. Cremei</taxon>
    </lineage>
</organism>